<dbReference type="InterPro" id="IPR003593">
    <property type="entry name" value="AAA+_ATPase"/>
</dbReference>
<dbReference type="Gene3D" id="3.40.50.300">
    <property type="entry name" value="P-loop containing nucleotide triphosphate hydrolases"/>
    <property type="match status" value="2"/>
</dbReference>
<gene>
    <name evidence="9" type="primary">der</name>
    <name evidence="13" type="ORF">SAMN05444351_1597</name>
</gene>
<dbReference type="OrthoDB" id="9805918at2"/>
<evidence type="ECO:0000256" key="2">
    <source>
        <dbReference type="ARBA" id="ARBA00020953"/>
    </source>
</evidence>
<keyword evidence="14" id="KW-1185">Reference proteome</keyword>
<dbReference type="GO" id="GO:0043022">
    <property type="term" value="F:ribosome binding"/>
    <property type="evidence" value="ECO:0007669"/>
    <property type="project" value="TreeGrafter"/>
</dbReference>
<evidence type="ECO:0000256" key="4">
    <source>
        <dbReference type="ARBA" id="ARBA00022737"/>
    </source>
</evidence>
<dbReference type="PANTHER" id="PTHR43834:SF6">
    <property type="entry name" value="GTPASE DER"/>
    <property type="match status" value="1"/>
</dbReference>
<evidence type="ECO:0000256" key="3">
    <source>
        <dbReference type="ARBA" id="ARBA00022517"/>
    </source>
</evidence>
<feature type="binding site" evidence="9">
    <location>
        <begin position="302"/>
        <end position="305"/>
    </location>
    <ligand>
        <name>GTP</name>
        <dbReference type="ChEBI" id="CHEBI:37565"/>
        <label>2</label>
    </ligand>
</feature>
<dbReference type="FunFam" id="3.40.50.300:FF:000040">
    <property type="entry name" value="GTPase Der"/>
    <property type="match status" value="1"/>
</dbReference>
<dbReference type="Proteomes" id="UP000184471">
    <property type="component" value="Unassembled WGS sequence"/>
</dbReference>
<dbReference type="SUPFAM" id="SSF52540">
    <property type="entry name" value="P-loop containing nucleoside triphosphate hydrolases"/>
    <property type="match status" value="2"/>
</dbReference>
<dbReference type="CDD" id="cd01894">
    <property type="entry name" value="EngA1"/>
    <property type="match status" value="1"/>
</dbReference>
<feature type="binding site" evidence="9">
    <location>
        <begin position="126"/>
        <end position="129"/>
    </location>
    <ligand>
        <name>GTP</name>
        <dbReference type="ChEBI" id="CHEBI:37565"/>
        <label>1</label>
    </ligand>
</feature>
<dbReference type="Pfam" id="PF14714">
    <property type="entry name" value="KH_dom-like"/>
    <property type="match status" value="1"/>
</dbReference>
<dbReference type="Pfam" id="PF01926">
    <property type="entry name" value="MMR_HSR1"/>
    <property type="match status" value="2"/>
</dbReference>
<keyword evidence="3 9" id="KW-0690">Ribosome biogenesis</keyword>
<feature type="binding site" evidence="9">
    <location>
        <begin position="237"/>
        <end position="241"/>
    </location>
    <ligand>
        <name>GTP</name>
        <dbReference type="ChEBI" id="CHEBI:37565"/>
        <label>2</label>
    </ligand>
</feature>
<evidence type="ECO:0000256" key="6">
    <source>
        <dbReference type="ARBA" id="ARBA00023134"/>
    </source>
</evidence>
<dbReference type="RefSeq" id="WP_073419681.1">
    <property type="nucleotide sequence ID" value="NZ_FQVX01000002.1"/>
</dbReference>
<evidence type="ECO:0000256" key="7">
    <source>
        <dbReference type="ARBA" id="ARBA00032345"/>
    </source>
</evidence>
<dbReference type="InterPro" id="IPR032859">
    <property type="entry name" value="KH_dom-like"/>
</dbReference>
<evidence type="ECO:0000256" key="10">
    <source>
        <dbReference type="PROSITE-ProRule" id="PRU01049"/>
    </source>
</evidence>
<dbReference type="Gene3D" id="3.30.300.20">
    <property type="match status" value="1"/>
</dbReference>
<evidence type="ECO:0000313" key="13">
    <source>
        <dbReference type="EMBL" id="SHG15414.1"/>
    </source>
</evidence>
<keyword evidence="4 11" id="KW-0677">Repeat</keyword>
<evidence type="ECO:0000259" key="12">
    <source>
        <dbReference type="PROSITE" id="PS51712"/>
    </source>
</evidence>
<name>A0A1M5HHG4_9ACTN</name>
<sequence>MSEEGTGGPLPVVAIVGRPNVGKSTLVNRVLGRRAAVVQDVPGVTRDRISYEALWNGRRFTVTDTGGWDPKAEGLGASISRQAEFAMRTADVIVFVVDSQVGATDTDLAAARILRRSDRPVIVVANKVDDERSEANAAELWSLGLGEPQPVSALHGRGSGDLLDLVLDALPEAPREQPEEGGPRRVALVGRPNVGKSSLLNRLAKEERSVVDSVAGTTVDPVDSLITLGGEEWRFVDTAGLRRKVNTASGMEYYASLRTEAAIQAAEVAVVLLAADEVISEQDQRVITQVIEAGRALVIAFNKWDTLDEDRHAQLEREIERDLSRIKWASRVNISALSGRGVGKLADHLRAALASWETRVPTAELNAYVRQLVMETPPPARGGRAPKIKYVTQADVRPPRFVVFSTGFLEAGYRRFLERKLRERFGFHGTPIDISVKVREGRGNDKRG</sequence>
<evidence type="ECO:0000256" key="5">
    <source>
        <dbReference type="ARBA" id="ARBA00022741"/>
    </source>
</evidence>
<dbReference type="InterPro" id="IPR006073">
    <property type="entry name" value="GTP-bd"/>
</dbReference>
<comment type="function">
    <text evidence="8 9 11">GTPase that plays an essential role in the late steps of ribosome biogenesis.</text>
</comment>
<feature type="binding site" evidence="9">
    <location>
        <begin position="190"/>
        <end position="197"/>
    </location>
    <ligand>
        <name>GTP</name>
        <dbReference type="ChEBI" id="CHEBI:37565"/>
        <label>2</label>
    </ligand>
</feature>
<keyword evidence="6 9" id="KW-0342">GTP-binding</keyword>
<dbReference type="PROSITE" id="PS51712">
    <property type="entry name" value="G_ENGA"/>
    <property type="match status" value="2"/>
</dbReference>
<evidence type="ECO:0000256" key="11">
    <source>
        <dbReference type="RuleBase" id="RU004481"/>
    </source>
</evidence>
<dbReference type="SMART" id="SM00382">
    <property type="entry name" value="AAA"/>
    <property type="match status" value="2"/>
</dbReference>
<dbReference type="FunFam" id="3.40.50.300:FF:000057">
    <property type="entry name" value="GTPase Der"/>
    <property type="match status" value="1"/>
</dbReference>
<dbReference type="NCBIfam" id="NF002828">
    <property type="entry name" value="PRK03003.1"/>
    <property type="match status" value="1"/>
</dbReference>
<dbReference type="CDD" id="cd01895">
    <property type="entry name" value="EngA2"/>
    <property type="match status" value="1"/>
</dbReference>
<keyword evidence="5 9" id="KW-0547">Nucleotide-binding</keyword>
<dbReference type="AlphaFoldDB" id="A0A1M5HHG4"/>
<dbReference type="EMBL" id="FQVX01000002">
    <property type="protein sequence ID" value="SHG15414.1"/>
    <property type="molecule type" value="Genomic_DNA"/>
</dbReference>
<comment type="similarity">
    <text evidence="1 9 10 11">Belongs to the TRAFAC class TrmE-Era-EngA-EngB-Septin-like GTPase superfamily. EngA (Der) GTPase family.</text>
</comment>
<organism evidence="13 14">
    <name type="scientific">Geodermatophilus nigrescens</name>
    <dbReference type="NCBI Taxonomy" id="1070870"/>
    <lineage>
        <taxon>Bacteria</taxon>
        <taxon>Bacillati</taxon>
        <taxon>Actinomycetota</taxon>
        <taxon>Actinomycetes</taxon>
        <taxon>Geodermatophilales</taxon>
        <taxon>Geodermatophilaceae</taxon>
        <taxon>Geodermatophilus</taxon>
    </lineage>
</organism>
<accession>A0A1M5HHG4</accession>
<proteinExistence type="inferred from homology"/>
<comment type="subunit">
    <text evidence="9">Associates with the 50S ribosomal subunit.</text>
</comment>
<feature type="binding site" evidence="9">
    <location>
        <begin position="64"/>
        <end position="68"/>
    </location>
    <ligand>
        <name>GTP</name>
        <dbReference type="ChEBI" id="CHEBI:37565"/>
        <label>1</label>
    </ligand>
</feature>
<dbReference type="InterPro" id="IPR031166">
    <property type="entry name" value="G_ENGA"/>
</dbReference>
<dbReference type="PIRSF" id="PIRSF006485">
    <property type="entry name" value="GTP-binding_EngA"/>
    <property type="match status" value="1"/>
</dbReference>
<dbReference type="PANTHER" id="PTHR43834">
    <property type="entry name" value="GTPASE DER"/>
    <property type="match status" value="1"/>
</dbReference>
<evidence type="ECO:0000256" key="1">
    <source>
        <dbReference type="ARBA" id="ARBA00008279"/>
    </source>
</evidence>
<dbReference type="HAMAP" id="MF_00195">
    <property type="entry name" value="GTPase_Der"/>
    <property type="match status" value="1"/>
</dbReference>
<dbReference type="InterPro" id="IPR027417">
    <property type="entry name" value="P-loop_NTPase"/>
</dbReference>
<dbReference type="InterPro" id="IPR015946">
    <property type="entry name" value="KH_dom-like_a/b"/>
</dbReference>
<dbReference type="PRINTS" id="PR00326">
    <property type="entry name" value="GTP1OBG"/>
</dbReference>
<reference evidence="13 14" key="1">
    <citation type="submission" date="2016-11" db="EMBL/GenBank/DDBJ databases">
        <authorList>
            <person name="Jaros S."/>
            <person name="Januszkiewicz K."/>
            <person name="Wedrychowicz H."/>
        </authorList>
    </citation>
    <scope>NUCLEOTIDE SEQUENCE [LARGE SCALE GENOMIC DNA]</scope>
    <source>
        <strain evidence="13 14">DSM 45408</strain>
    </source>
</reference>
<protein>
    <recommendedName>
        <fullName evidence="2 9">GTPase Der</fullName>
    </recommendedName>
    <alternativeName>
        <fullName evidence="7 9">GTP-binding protein EngA</fullName>
    </alternativeName>
</protein>
<feature type="domain" description="EngA-type G" evidence="12">
    <location>
        <begin position="11"/>
        <end position="174"/>
    </location>
</feature>
<evidence type="ECO:0000256" key="8">
    <source>
        <dbReference type="ARBA" id="ARBA00053470"/>
    </source>
</evidence>
<feature type="domain" description="EngA-type G" evidence="12">
    <location>
        <begin position="184"/>
        <end position="357"/>
    </location>
</feature>
<feature type="binding site" evidence="9">
    <location>
        <begin position="17"/>
        <end position="24"/>
    </location>
    <ligand>
        <name>GTP</name>
        <dbReference type="ChEBI" id="CHEBI:37565"/>
        <label>1</label>
    </ligand>
</feature>
<dbReference type="InterPro" id="IPR005225">
    <property type="entry name" value="Small_GTP-bd"/>
</dbReference>
<dbReference type="GO" id="GO:0005525">
    <property type="term" value="F:GTP binding"/>
    <property type="evidence" value="ECO:0007669"/>
    <property type="project" value="UniProtKB-UniRule"/>
</dbReference>
<dbReference type="STRING" id="1070870.SAMN05444351_1597"/>
<dbReference type="GO" id="GO:0042254">
    <property type="term" value="P:ribosome biogenesis"/>
    <property type="evidence" value="ECO:0007669"/>
    <property type="project" value="UniProtKB-KW"/>
</dbReference>
<evidence type="ECO:0000313" key="14">
    <source>
        <dbReference type="Proteomes" id="UP000184471"/>
    </source>
</evidence>
<dbReference type="InterPro" id="IPR016484">
    <property type="entry name" value="GTPase_Der"/>
</dbReference>
<evidence type="ECO:0000256" key="9">
    <source>
        <dbReference type="HAMAP-Rule" id="MF_00195"/>
    </source>
</evidence>
<dbReference type="NCBIfam" id="TIGR00231">
    <property type="entry name" value="small_GTP"/>
    <property type="match status" value="2"/>
</dbReference>
<dbReference type="NCBIfam" id="TIGR03594">
    <property type="entry name" value="GTPase_EngA"/>
    <property type="match status" value="1"/>
</dbReference>
<dbReference type="FunFam" id="3.30.300.20:FF:000004">
    <property type="entry name" value="GTPase Der"/>
    <property type="match status" value="1"/>
</dbReference>